<evidence type="ECO:0000313" key="2">
    <source>
        <dbReference type="Proteomes" id="UP001054945"/>
    </source>
</evidence>
<dbReference type="AlphaFoldDB" id="A0AAV4RNH0"/>
<organism evidence="1 2">
    <name type="scientific">Caerostris extrusa</name>
    <name type="common">Bark spider</name>
    <name type="synonym">Caerostris bankana</name>
    <dbReference type="NCBI Taxonomy" id="172846"/>
    <lineage>
        <taxon>Eukaryota</taxon>
        <taxon>Metazoa</taxon>
        <taxon>Ecdysozoa</taxon>
        <taxon>Arthropoda</taxon>
        <taxon>Chelicerata</taxon>
        <taxon>Arachnida</taxon>
        <taxon>Araneae</taxon>
        <taxon>Araneomorphae</taxon>
        <taxon>Entelegynae</taxon>
        <taxon>Araneoidea</taxon>
        <taxon>Araneidae</taxon>
        <taxon>Caerostris</taxon>
    </lineage>
</organism>
<comment type="caution">
    <text evidence="1">The sequence shown here is derived from an EMBL/GenBank/DDBJ whole genome shotgun (WGS) entry which is preliminary data.</text>
</comment>
<dbReference type="EMBL" id="BPLR01008279">
    <property type="protein sequence ID" value="GIY23488.1"/>
    <property type="molecule type" value="Genomic_DNA"/>
</dbReference>
<name>A0AAV4RNH0_CAEEX</name>
<sequence length="223" mass="25948">MAVFTVVTHRCHVKDVKKKRIEKTSPIFNMTPMVTTVKQHHFLGFDSNDGCFTVVTIGAMLKIGEGINTHTCMLLNPSRERNKKLLCIQRKKLSLPMDTSVVDGLNNMDMLQYTNIFFLHWMDETFRWKLATFHRTAVHGNVRLECETLLNYYRTVTRLGNDPFQTSPKAAQLSRNLSAQRYMTVTRLKSIYRYWVNLETVGFWLDRKLLSSQESLSSEISKF</sequence>
<accession>A0AAV4RNH0</accession>
<protein>
    <submittedName>
        <fullName evidence="1">Uncharacterized protein</fullName>
    </submittedName>
</protein>
<gene>
    <name evidence="1" type="ORF">CEXT_613151</name>
</gene>
<proteinExistence type="predicted"/>
<keyword evidence="2" id="KW-1185">Reference proteome</keyword>
<evidence type="ECO:0000313" key="1">
    <source>
        <dbReference type="EMBL" id="GIY23488.1"/>
    </source>
</evidence>
<reference evidence="1 2" key="1">
    <citation type="submission" date="2021-06" db="EMBL/GenBank/DDBJ databases">
        <title>Caerostris extrusa draft genome.</title>
        <authorList>
            <person name="Kono N."/>
            <person name="Arakawa K."/>
        </authorList>
    </citation>
    <scope>NUCLEOTIDE SEQUENCE [LARGE SCALE GENOMIC DNA]</scope>
</reference>
<dbReference type="Proteomes" id="UP001054945">
    <property type="component" value="Unassembled WGS sequence"/>
</dbReference>